<feature type="domain" description="4-oxalocrotonate tautomerase-like" evidence="2">
    <location>
        <begin position="2"/>
        <end position="52"/>
    </location>
</feature>
<dbReference type="EC" id="5.3.2.-" evidence="3"/>
<dbReference type="Gene3D" id="3.30.429.10">
    <property type="entry name" value="Macrophage Migration Inhibitory Factor"/>
    <property type="match status" value="1"/>
</dbReference>
<dbReference type="Pfam" id="PF01361">
    <property type="entry name" value="Tautomerase"/>
    <property type="match status" value="1"/>
</dbReference>
<keyword evidence="1 3" id="KW-0413">Isomerase</keyword>
<gene>
    <name evidence="3" type="primary">pptA</name>
    <name evidence="3" type="ORF">PHA8399_02442</name>
</gene>
<dbReference type="EMBL" id="CYSR01000022">
    <property type="protein sequence ID" value="CUI00314.1"/>
    <property type="molecule type" value="Genomic_DNA"/>
</dbReference>
<dbReference type="GO" id="GO:0016853">
    <property type="term" value="F:isomerase activity"/>
    <property type="evidence" value="ECO:0007669"/>
    <property type="project" value="UniProtKB-KW"/>
</dbReference>
<dbReference type="AlphaFoldDB" id="A0A0N7M4Q8"/>
<dbReference type="Proteomes" id="UP000051326">
    <property type="component" value="Unassembled WGS sequence"/>
</dbReference>
<dbReference type="RefSeq" id="WP_058286396.1">
    <property type="nucleotide sequence ID" value="NZ_CYSR01000022.1"/>
</dbReference>
<protein>
    <submittedName>
        <fullName evidence="3">Tautomerase PptA</fullName>
        <ecNumber evidence="3">5.3.2.-</ecNumber>
    </submittedName>
</protein>
<name>A0A0N7M4Q8_9RHOB</name>
<dbReference type="InterPro" id="IPR004370">
    <property type="entry name" value="4-OT-like_dom"/>
</dbReference>
<evidence type="ECO:0000256" key="1">
    <source>
        <dbReference type="ARBA" id="ARBA00023235"/>
    </source>
</evidence>
<sequence length="77" mass="8256">MPHVIIKHFAATLTAEQHATLAEAITQSVTQAFGCSPHAVSIALLPVAPDDWHSSVFVPDIQTHPQELIKSPDYSAA</sequence>
<accession>A0A0N7M4Q8</accession>
<dbReference type="STRING" id="1396826.PHA8399_02442"/>
<dbReference type="SUPFAM" id="SSF55331">
    <property type="entry name" value="Tautomerase/MIF"/>
    <property type="match status" value="1"/>
</dbReference>
<organism evidence="3 4">
    <name type="scientific">Leisingera aquaemixtae</name>
    <dbReference type="NCBI Taxonomy" id="1396826"/>
    <lineage>
        <taxon>Bacteria</taxon>
        <taxon>Pseudomonadati</taxon>
        <taxon>Pseudomonadota</taxon>
        <taxon>Alphaproteobacteria</taxon>
        <taxon>Rhodobacterales</taxon>
        <taxon>Roseobacteraceae</taxon>
        <taxon>Leisingera</taxon>
    </lineage>
</organism>
<proteinExistence type="predicted"/>
<evidence type="ECO:0000259" key="2">
    <source>
        <dbReference type="Pfam" id="PF01361"/>
    </source>
</evidence>
<evidence type="ECO:0000313" key="3">
    <source>
        <dbReference type="EMBL" id="CUI00314.1"/>
    </source>
</evidence>
<reference evidence="3 4" key="1">
    <citation type="submission" date="2015-09" db="EMBL/GenBank/DDBJ databases">
        <authorList>
            <consortium name="Swine Surveillance"/>
        </authorList>
    </citation>
    <scope>NUCLEOTIDE SEQUENCE [LARGE SCALE GENOMIC DNA]</scope>
    <source>
        <strain evidence="3 4">CECT 8399</strain>
    </source>
</reference>
<evidence type="ECO:0000313" key="4">
    <source>
        <dbReference type="Proteomes" id="UP000051326"/>
    </source>
</evidence>
<dbReference type="InterPro" id="IPR014347">
    <property type="entry name" value="Tautomerase/MIF_sf"/>
</dbReference>